<organism evidence="1 2">
    <name type="scientific">Bradyrhizobium zhanjiangense</name>
    <dbReference type="NCBI Taxonomy" id="1325107"/>
    <lineage>
        <taxon>Bacteria</taxon>
        <taxon>Pseudomonadati</taxon>
        <taxon>Pseudomonadota</taxon>
        <taxon>Alphaproteobacteria</taxon>
        <taxon>Hyphomicrobiales</taxon>
        <taxon>Nitrobacteraceae</taxon>
        <taxon>Bradyrhizobium</taxon>
    </lineage>
</organism>
<reference evidence="1 2" key="1">
    <citation type="submission" date="2015-04" db="EMBL/GenBank/DDBJ databases">
        <title>Comparative genomics of rhizobia nodulating Arachis hypogaea in China.</title>
        <authorList>
            <person name="Li Y."/>
        </authorList>
    </citation>
    <scope>NUCLEOTIDE SEQUENCE [LARGE SCALE GENOMIC DNA]</scope>
    <source>
        <strain evidence="1 2">CCBAU 51787</strain>
    </source>
</reference>
<comment type="caution">
    <text evidence="1">The sequence shown here is derived from an EMBL/GenBank/DDBJ whole genome shotgun (WGS) entry which is preliminary data.</text>
</comment>
<dbReference type="Proteomes" id="UP000290565">
    <property type="component" value="Unassembled WGS sequence"/>
</dbReference>
<sequence>MNDKNGFIAKFASPFDRSAVIIEDDARVGYAYMQGEDGRILSDVWLYNRCPAPIEPEWHNPANLPFANPASFVDESPRFSPPGSARDFIVEWNEVGALLVAEIFLLDRYFARLEAGSKPGWSALAAKDGPLAQVLK</sequence>
<dbReference type="RefSeq" id="WP_128946365.1">
    <property type="nucleotide sequence ID" value="NZ_LBJM01000071.1"/>
</dbReference>
<dbReference type="AlphaFoldDB" id="A0A4Q0SF72"/>
<evidence type="ECO:0000313" key="1">
    <source>
        <dbReference type="EMBL" id="RXH35446.1"/>
    </source>
</evidence>
<protein>
    <submittedName>
        <fullName evidence="1">Uncharacterized protein</fullName>
    </submittedName>
</protein>
<accession>A0A4Q0SF72</accession>
<evidence type="ECO:0000313" key="2">
    <source>
        <dbReference type="Proteomes" id="UP000290565"/>
    </source>
</evidence>
<dbReference type="EMBL" id="LBJM01000071">
    <property type="protein sequence ID" value="RXH35446.1"/>
    <property type="molecule type" value="Genomic_DNA"/>
</dbReference>
<gene>
    <name evidence="1" type="ORF">XH94_25730</name>
</gene>
<proteinExistence type="predicted"/>
<name>A0A4Q0SF72_9BRAD</name>